<evidence type="ECO:0000313" key="13">
    <source>
        <dbReference type="EMBL" id="KEO99303.1"/>
    </source>
</evidence>
<dbReference type="PROSITE" id="PS51464">
    <property type="entry name" value="SIS"/>
    <property type="match status" value="2"/>
</dbReference>
<dbReference type="KEGG" id="elq:Ga0102493_1131"/>
<feature type="initiator methionine" description="Removed" evidence="10">
    <location>
        <position position="1"/>
    </location>
</feature>
<feature type="domain" description="SIS" evidence="12">
    <location>
        <begin position="287"/>
        <end position="426"/>
    </location>
</feature>
<comment type="catalytic activity">
    <reaction evidence="1 10">
        <text>D-fructose 6-phosphate + L-glutamine = D-glucosamine 6-phosphate + L-glutamate</text>
        <dbReference type="Rhea" id="RHEA:13237"/>
        <dbReference type="ChEBI" id="CHEBI:29985"/>
        <dbReference type="ChEBI" id="CHEBI:58359"/>
        <dbReference type="ChEBI" id="CHEBI:58725"/>
        <dbReference type="ChEBI" id="CHEBI:61527"/>
        <dbReference type="EC" id="2.6.1.16"/>
    </reaction>
</comment>
<feature type="domain" description="SIS" evidence="12">
    <location>
        <begin position="459"/>
        <end position="601"/>
    </location>
</feature>
<evidence type="ECO:0000256" key="5">
    <source>
        <dbReference type="ARBA" id="ARBA00022490"/>
    </source>
</evidence>
<dbReference type="PANTHER" id="PTHR10937">
    <property type="entry name" value="GLUCOSAMINE--FRUCTOSE-6-PHOSPHATE AMINOTRANSFERASE, ISOMERIZING"/>
    <property type="match status" value="1"/>
</dbReference>
<feature type="active site" description="For Fru-6P isomerization activity" evidence="10">
    <location>
        <position position="606"/>
    </location>
</feature>
<dbReference type="Gene3D" id="3.60.20.10">
    <property type="entry name" value="Glutamine Phosphoribosylpyrophosphate, subunit 1, domain 1"/>
    <property type="match status" value="1"/>
</dbReference>
<keyword evidence="7 10" id="KW-0808">Transferase</keyword>
<keyword evidence="5 10" id="KW-0963">Cytoplasm</keyword>
<dbReference type="CDD" id="cd05009">
    <property type="entry name" value="SIS_GlmS_GlmD_2"/>
    <property type="match status" value="1"/>
</dbReference>
<dbReference type="PATRIC" id="fig|39960.10.peg.2281"/>
<name>A0A074N528_9SPHN</name>
<evidence type="ECO:0000313" key="14">
    <source>
        <dbReference type="Proteomes" id="UP000027866"/>
    </source>
</evidence>
<dbReference type="Pfam" id="PF13522">
    <property type="entry name" value="GATase_6"/>
    <property type="match status" value="1"/>
</dbReference>
<dbReference type="InterPro" id="IPR001347">
    <property type="entry name" value="SIS_dom"/>
</dbReference>
<evidence type="ECO:0000259" key="11">
    <source>
        <dbReference type="PROSITE" id="PS51278"/>
    </source>
</evidence>
<comment type="caution">
    <text evidence="13">The sequence shown here is derived from an EMBL/GenBank/DDBJ whole genome shotgun (WGS) entry which is preliminary data.</text>
</comment>
<dbReference type="GO" id="GO:0006002">
    <property type="term" value="P:fructose 6-phosphate metabolic process"/>
    <property type="evidence" value="ECO:0007669"/>
    <property type="project" value="TreeGrafter"/>
</dbReference>
<dbReference type="InterPro" id="IPR035490">
    <property type="entry name" value="GlmS/FrlB_SIS"/>
</dbReference>
<dbReference type="CDD" id="cd00714">
    <property type="entry name" value="GFAT"/>
    <property type="match status" value="1"/>
</dbReference>
<dbReference type="InterPro" id="IPR047084">
    <property type="entry name" value="GFAT_N"/>
</dbReference>
<dbReference type="EC" id="2.6.1.16" evidence="3 10"/>
<dbReference type="GO" id="GO:0097367">
    <property type="term" value="F:carbohydrate derivative binding"/>
    <property type="evidence" value="ECO:0007669"/>
    <property type="project" value="InterPro"/>
</dbReference>
<proteinExistence type="inferred from homology"/>
<evidence type="ECO:0000256" key="7">
    <source>
        <dbReference type="ARBA" id="ARBA00022679"/>
    </source>
</evidence>
<dbReference type="NCBIfam" id="NF001484">
    <property type="entry name" value="PRK00331.1"/>
    <property type="match status" value="1"/>
</dbReference>
<comment type="subcellular location">
    <subcellularLocation>
        <location evidence="2 10">Cytoplasm</location>
    </subcellularLocation>
</comment>
<comment type="subunit">
    <text evidence="10">Homodimer.</text>
</comment>
<organism evidence="13 14">
    <name type="scientific">Erythrobacter litoralis</name>
    <dbReference type="NCBI Taxonomy" id="39960"/>
    <lineage>
        <taxon>Bacteria</taxon>
        <taxon>Pseudomonadati</taxon>
        <taxon>Pseudomonadota</taxon>
        <taxon>Alphaproteobacteria</taxon>
        <taxon>Sphingomonadales</taxon>
        <taxon>Erythrobacteraceae</taxon>
        <taxon>Erythrobacter/Porphyrobacter group</taxon>
        <taxon>Erythrobacter</taxon>
    </lineage>
</organism>
<accession>A0A074N528</accession>
<dbReference type="SUPFAM" id="SSF56235">
    <property type="entry name" value="N-terminal nucleophile aminohydrolases (Ntn hydrolases)"/>
    <property type="match status" value="1"/>
</dbReference>
<dbReference type="OrthoDB" id="9761808at2"/>
<gene>
    <name evidence="10" type="primary">glmS</name>
    <name evidence="13" type="ORF">EH32_00310</name>
</gene>
<evidence type="ECO:0000256" key="9">
    <source>
        <dbReference type="ARBA" id="ARBA00022962"/>
    </source>
</evidence>
<dbReference type="Proteomes" id="UP000027866">
    <property type="component" value="Unassembled WGS sequence"/>
</dbReference>
<dbReference type="GO" id="GO:0005975">
    <property type="term" value="P:carbohydrate metabolic process"/>
    <property type="evidence" value="ECO:0007669"/>
    <property type="project" value="UniProtKB-UniRule"/>
</dbReference>
<evidence type="ECO:0000256" key="3">
    <source>
        <dbReference type="ARBA" id="ARBA00012916"/>
    </source>
</evidence>
<feature type="domain" description="Glutamine amidotransferase type-2" evidence="11">
    <location>
        <begin position="2"/>
        <end position="221"/>
    </location>
</feature>
<evidence type="ECO:0000256" key="1">
    <source>
        <dbReference type="ARBA" id="ARBA00001031"/>
    </source>
</evidence>
<dbReference type="GO" id="GO:0006047">
    <property type="term" value="P:UDP-N-acetylglucosamine metabolic process"/>
    <property type="evidence" value="ECO:0007669"/>
    <property type="project" value="TreeGrafter"/>
</dbReference>
<dbReference type="RefSeq" id="WP_034900526.1">
    <property type="nucleotide sequence ID" value="NZ_CP017057.1"/>
</dbReference>
<dbReference type="PROSITE" id="PS51278">
    <property type="entry name" value="GATASE_TYPE_2"/>
    <property type="match status" value="1"/>
</dbReference>
<evidence type="ECO:0000256" key="2">
    <source>
        <dbReference type="ARBA" id="ARBA00004496"/>
    </source>
</evidence>
<dbReference type="FunFam" id="3.40.50.10490:FF:000001">
    <property type="entry name" value="Glutamine--fructose-6-phosphate aminotransferase [isomerizing]"/>
    <property type="match status" value="1"/>
</dbReference>
<dbReference type="SUPFAM" id="SSF53697">
    <property type="entry name" value="SIS domain"/>
    <property type="match status" value="1"/>
</dbReference>
<dbReference type="CDD" id="cd05008">
    <property type="entry name" value="SIS_GlmS_GlmD_1"/>
    <property type="match status" value="1"/>
</dbReference>
<dbReference type="InterPro" id="IPR005855">
    <property type="entry name" value="GFAT"/>
</dbReference>
<dbReference type="GO" id="GO:0046349">
    <property type="term" value="P:amino sugar biosynthetic process"/>
    <property type="evidence" value="ECO:0007669"/>
    <property type="project" value="UniProtKB-ARBA"/>
</dbReference>
<dbReference type="NCBIfam" id="TIGR01135">
    <property type="entry name" value="glmS"/>
    <property type="match status" value="1"/>
</dbReference>
<dbReference type="FunFam" id="3.60.20.10:FF:000006">
    <property type="entry name" value="Glutamine--fructose-6-phosphate aminotransferase [isomerizing]"/>
    <property type="match status" value="1"/>
</dbReference>
<keyword evidence="8" id="KW-0677">Repeat</keyword>
<feature type="active site" description="Nucleophile; for GATase activity" evidence="10">
    <location>
        <position position="2"/>
    </location>
</feature>
<evidence type="ECO:0000256" key="4">
    <source>
        <dbReference type="ARBA" id="ARBA00016090"/>
    </source>
</evidence>
<keyword evidence="6 10" id="KW-0032">Aminotransferase</keyword>
<dbReference type="Pfam" id="PF01380">
    <property type="entry name" value="SIS"/>
    <property type="match status" value="2"/>
</dbReference>
<dbReference type="InterPro" id="IPR017932">
    <property type="entry name" value="GATase_2_dom"/>
</dbReference>
<evidence type="ECO:0000259" key="12">
    <source>
        <dbReference type="PROSITE" id="PS51464"/>
    </source>
</evidence>
<dbReference type="Gene3D" id="3.40.50.10490">
    <property type="entry name" value="Glucose-6-phosphate isomerase like protein, domain 1"/>
    <property type="match status" value="2"/>
</dbReference>
<evidence type="ECO:0000256" key="8">
    <source>
        <dbReference type="ARBA" id="ARBA00022737"/>
    </source>
</evidence>
<comment type="function">
    <text evidence="10">Catalyzes the first step in hexosamine metabolism, converting fructose-6P into glucosamine-6P using glutamine as a nitrogen source.</text>
</comment>
<dbReference type="HAMAP" id="MF_00164">
    <property type="entry name" value="GlmS"/>
    <property type="match status" value="1"/>
</dbReference>
<reference evidence="13 14" key="1">
    <citation type="submission" date="2014-04" db="EMBL/GenBank/DDBJ databases">
        <title>A comprehensive comparison of genomes of Erythrobacter spp. Strains.</title>
        <authorList>
            <person name="Zheng Q."/>
        </authorList>
    </citation>
    <scope>NUCLEOTIDE SEQUENCE [LARGE SCALE GENOMIC DNA]</scope>
    <source>
        <strain evidence="13 14">DSM 8509</strain>
    </source>
</reference>
<dbReference type="InterPro" id="IPR046348">
    <property type="entry name" value="SIS_dom_sf"/>
</dbReference>
<evidence type="ECO:0000256" key="10">
    <source>
        <dbReference type="HAMAP-Rule" id="MF_00164"/>
    </source>
</evidence>
<protein>
    <recommendedName>
        <fullName evidence="4 10">Glutamine--fructose-6-phosphate aminotransferase [isomerizing]</fullName>
        <ecNumber evidence="3 10">2.6.1.16</ecNumber>
    </recommendedName>
    <alternativeName>
        <fullName evidence="10">D-fructose-6-phosphate amidotransferase</fullName>
    </alternativeName>
    <alternativeName>
        <fullName evidence="10">GFAT</fullName>
    </alternativeName>
    <alternativeName>
        <fullName evidence="10">Glucosamine-6-phosphate synthase</fullName>
    </alternativeName>
    <alternativeName>
        <fullName evidence="10">Hexosephosphate aminotransferase</fullName>
    </alternativeName>
    <alternativeName>
        <fullName evidence="10">L-glutamine--D-fructose-6-phosphate amidotransferase</fullName>
    </alternativeName>
</protein>
<dbReference type="InterPro" id="IPR035466">
    <property type="entry name" value="GlmS/AgaS_SIS"/>
</dbReference>
<keyword evidence="9" id="KW-0315">Glutamine amidotransferase</keyword>
<keyword evidence="14" id="KW-1185">Reference proteome</keyword>
<dbReference type="GO" id="GO:0005829">
    <property type="term" value="C:cytosol"/>
    <property type="evidence" value="ECO:0007669"/>
    <property type="project" value="TreeGrafter"/>
</dbReference>
<dbReference type="EMBL" id="JMIX01000001">
    <property type="protein sequence ID" value="KEO99303.1"/>
    <property type="molecule type" value="Genomic_DNA"/>
</dbReference>
<sequence length="611" mass="65651">MCGIMGIVSNEPVAERLLDGLRRMEYRGYDSAGICTLHEGALVRRRAEGKLANLARVLGEEPAPGNTGIAHTRWATHGAPTATNAHPHATGEVAIVHNGIIENYKELRSQLAAEGRTFESETDSEVVAHLISSRIETGMDPIDAVKDVLPRLRGAFALAIAFRSHPDLLIGARLGSPLVVGYGPEGEEAEMYLGSDALALAPLTQRISYLEEGDWVVIGRTGAQVFDVENNPVEREIRASGASAAAVEKGNYRHFMLKEIFEQPTVVAQTLGSYLRREDNTVALPQFDFDLSGVKRLTIVACGTSFYAGMVAKYWIERFARLPVDIDVASEFRYREPVLEEGGLALFISQSGETADTLAALRHCREQGQTIGVVVNVPTSTMAREADLLLPTHAGPEIGVASTKAFTCQLAVLAALAAHMAVKKGHFTREEEREVVGHLLEAPAALNAALDHDDDIAAMAPLIAPARDVLYLGRGQDYPLALEGALKLKEISYIHAEGYASGEMKHGPIALIDDDVPVVVIAPSGPLFEKTVSNMEEVRARGGQVVLISDAEGLAEAGEGCLATIEMPVVHPLIAPLVYAIPVQLLAYHVAVVKGTDVDQPRNLAKSVTVE</sequence>
<dbReference type="GO" id="GO:0006487">
    <property type="term" value="P:protein N-linked glycosylation"/>
    <property type="evidence" value="ECO:0007669"/>
    <property type="project" value="TreeGrafter"/>
</dbReference>
<dbReference type="InterPro" id="IPR029055">
    <property type="entry name" value="Ntn_hydrolases_N"/>
</dbReference>
<dbReference type="AlphaFoldDB" id="A0A074N528"/>
<dbReference type="GO" id="GO:0004360">
    <property type="term" value="F:glutamine-fructose-6-phosphate transaminase (isomerizing) activity"/>
    <property type="evidence" value="ECO:0007669"/>
    <property type="project" value="UniProtKB-UniRule"/>
</dbReference>
<evidence type="ECO:0000256" key="6">
    <source>
        <dbReference type="ARBA" id="ARBA00022576"/>
    </source>
</evidence>
<dbReference type="FunFam" id="3.40.50.10490:FF:000002">
    <property type="entry name" value="Glutamine--fructose-6-phosphate aminotransferase [isomerizing]"/>
    <property type="match status" value="1"/>
</dbReference>
<dbReference type="PANTHER" id="PTHR10937:SF0">
    <property type="entry name" value="GLUTAMINE--FRUCTOSE-6-PHOSPHATE TRANSAMINASE (ISOMERIZING)"/>
    <property type="match status" value="1"/>
</dbReference>